<reference evidence="2 3" key="1">
    <citation type="submission" date="2019-01" db="EMBL/GenBank/DDBJ databases">
        <title>Sequencing of cultivated peanut Arachis hypogaea provides insights into genome evolution and oil improvement.</title>
        <authorList>
            <person name="Chen X."/>
        </authorList>
    </citation>
    <scope>NUCLEOTIDE SEQUENCE [LARGE SCALE GENOMIC DNA]</scope>
    <source>
        <strain evidence="3">cv. Fuhuasheng</strain>
        <tissue evidence="2">Leaves</tissue>
    </source>
</reference>
<dbReference type="PANTHER" id="PTHR31973">
    <property type="entry name" value="POLYPROTEIN, PUTATIVE-RELATED"/>
    <property type="match status" value="1"/>
</dbReference>
<feature type="compositionally biased region" description="Low complexity" evidence="1">
    <location>
        <begin position="395"/>
        <end position="422"/>
    </location>
</feature>
<dbReference type="Proteomes" id="UP000289738">
    <property type="component" value="Chromosome A06"/>
</dbReference>
<keyword evidence="3" id="KW-1185">Reference proteome</keyword>
<protein>
    <submittedName>
        <fullName evidence="2">Uncharacterized protein</fullName>
    </submittedName>
</protein>
<dbReference type="PANTHER" id="PTHR31973:SF187">
    <property type="entry name" value="MUTATOR TRANSPOSASE MUDRA PROTEIN"/>
    <property type="match status" value="1"/>
</dbReference>
<comment type="caution">
    <text evidence="2">The sequence shown here is derived from an EMBL/GenBank/DDBJ whole genome shotgun (WGS) entry which is preliminary data.</text>
</comment>
<evidence type="ECO:0000313" key="2">
    <source>
        <dbReference type="EMBL" id="RYR54357.1"/>
    </source>
</evidence>
<name>A0A445CTZ1_ARAHY</name>
<accession>A0A445CTZ1</accession>
<feature type="region of interest" description="Disordered" evidence="1">
    <location>
        <begin position="349"/>
        <end position="441"/>
    </location>
</feature>
<sequence length="441" mass="49153">MDMARIGMRDNMVELFVVHKDGATTKKGCTIEEVEDIDAGEAAAPTADTVGPGPIVLHKAQSFAQAKVGKKPTMVKEAQNDMLEDDDEERSESDLEVAFDDSDDDWNGDGGLYDVELTTMKDSQKMKQSVPTGRVQGEFSGSVNKSKEKVVAAGLRDEDDGYESEELWDMKREDTWQLTSCYKKHRCSKATKIGIMSSQWLSKAFMKKICENPKIKLRTLIKKAHSKWNVDLTMTKAARVKQQVLDEINGTYGEQYKRIHDYAAELLRSNPGSTVQIQVERPPKFQLETPIPGKDMRPQFERIYICLDACKRSFMVCRPMIDLDGCFIKTPYRGQLLTAIGWDPYNKAAPQAKKGAGTTRTPNPSKIPAKTATQPATKLQPKRKSNTQVGGSQESQTSSKRPRCSSSTSQPQPSTATVTSPSRRTLKFMAKTPPRVWKALG</sequence>
<evidence type="ECO:0000256" key="1">
    <source>
        <dbReference type="SAM" id="MobiDB-lite"/>
    </source>
</evidence>
<dbReference type="EMBL" id="SDMP01000006">
    <property type="protein sequence ID" value="RYR54357.1"/>
    <property type="molecule type" value="Genomic_DNA"/>
</dbReference>
<organism evidence="2 3">
    <name type="scientific">Arachis hypogaea</name>
    <name type="common">Peanut</name>
    <dbReference type="NCBI Taxonomy" id="3818"/>
    <lineage>
        <taxon>Eukaryota</taxon>
        <taxon>Viridiplantae</taxon>
        <taxon>Streptophyta</taxon>
        <taxon>Embryophyta</taxon>
        <taxon>Tracheophyta</taxon>
        <taxon>Spermatophyta</taxon>
        <taxon>Magnoliopsida</taxon>
        <taxon>eudicotyledons</taxon>
        <taxon>Gunneridae</taxon>
        <taxon>Pentapetalae</taxon>
        <taxon>rosids</taxon>
        <taxon>fabids</taxon>
        <taxon>Fabales</taxon>
        <taxon>Fabaceae</taxon>
        <taxon>Papilionoideae</taxon>
        <taxon>50 kb inversion clade</taxon>
        <taxon>dalbergioids sensu lato</taxon>
        <taxon>Dalbergieae</taxon>
        <taxon>Pterocarpus clade</taxon>
        <taxon>Arachis</taxon>
    </lineage>
</organism>
<dbReference type="AlphaFoldDB" id="A0A445CTZ1"/>
<proteinExistence type="predicted"/>
<evidence type="ECO:0000313" key="3">
    <source>
        <dbReference type="Proteomes" id="UP000289738"/>
    </source>
</evidence>
<gene>
    <name evidence="2" type="ORF">Ahy_A06g029614</name>
</gene>